<feature type="domain" description="C2H2-type" evidence="10">
    <location>
        <begin position="423"/>
        <end position="451"/>
    </location>
</feature>
<dbReference type="PROSITE" id="PS50157">
    <property type="entry name" value="ZINC_FINGER_C2H2_2"/>
    <property type="match status" value="4"/>
</dbReference>
<feature type="domain" description="C2H2-type" evidence="10">
    <location>
        <begin position="122"/>
        <end position="149"/>
    </location>
</feature>
<feature type="compositionally biased region" description="Basic and acidic residues" evidence="9">
    <location>
        <begin position="58"/>
        <end position="67"/>
    </location>
</feature>
<feature type="compositionally biased region" description="Basic and acidic residues" evidence="9">
    <location>
        <begin position="929"/>
        <end position="939"/>
    </location>
</feature>
<dbReference type="InterPro" id="IPR036236">
    <property type="entry name" value="Znf_C2H2_sf"/>
</dbReference>
<reference evidence="12" key="1">
    <citation type="submission" date="2020-12" db="UniProtKB">
        <authorList>
            <consortium name="WormBaseParasite"/>
        </authorList>
    </citation>
    <scope>IDENTIFICATION</scope>
    <source>
        <strain evidence="12">MHco3</strain>
    </source>
</reference>
<feature type="compositionally biased region" description="Low complexity" evidence="9">
    <location>
        <begin position="47"/>
        <end position="57"/>
    </location>
</feature>
<dbReference type="InterPro" id="IPR013087">
    <property type="entry name" value="Znf_C2H2_type"/>
</dbReference>
<evidence type="ECO:0000256" key="3">
    <source>
        <dbReference type="ARBA" id="ARBA00022737"/>
    </source>
</evidence>
<keyword evidence="3" id="KW-0677">Repeat</keyword>
<feature type="region of interest" description="Disordered" evidence="9">
    <location>
        <begin position="1"/>
        <end position="100"/>
    </location>
</feature>
<dbReference type="Proteomes" id="UP000025227">
    <property type="component" value="Unplaced"/>
</dbReference>
<dbReference type="PANTHER" id="PTHR24392">
    <property type="entry name" value="ZINC FINGER PROTEIN"/>
    <property type="match status" value="1"/>
</dbReference>
<dbReference type="GO" id="GO:0008270">
    <property type="term" value="F:zinc ion binding"/>
    <property type="evidence" value="ECO:0007669"/>
    <property type="project" value="UniProtKB-KW"/>
</dbReference>
<evidence type="ECO:0000256" key="5">
    <source>
        <dbReference type="ARBA" id="ARBA00022833"/>
    </source>
</evidence>
<dbReference type="SMART" id="SM00355">
    <property type="entry name" value="ZnF_C2H2"/>
    <property type="match status" value="20"/>
</dbReference>
<evidence type="ECO:0000256" key="8">
    <source>
        <dbReference type="PROSITE-ProRule" id="PRU00042"/>
    </source>
</evidence>
<keyword evidence="2" id="KW-0479">Metal-binding</keyword>
<feature type="domain" description="C2H2-type" evidence="10">
    <location>
        <begin position="728"/>
        <end position="755"/>
    </location>
</feature>
<evidence type="ECO:0000256" key="9">
    <source>
        <dbReference type="SAM" id="MobiDB-lite"/>
    </source>
</evidence>
<evidence type="ECO:0000256" key="7">
    <source>
        <dbReference type="ARBA" id="ARBA00023242"/>
    </source>
</evidence>
<keyword evidence="4 8" id="KW-0863">Zinc-finger</keyword>
<dbReference type="GO" id="GO:0003677">
    <property type="term" value="F:DNA binding"/>
    <property type="evidence" value="ECO:0007669"/>
    <property type="project" value="UniProtKB-KW"/>
</dbReference>
<evidence type="ECO:0000256" key="2">
    <source>
        <dbReference type="ARBA" id="ARBA00022723"/>
    </source>
</evidence>
<comment type="subcellular location">
    <subcellularLocation>
        <location evidence="1">Nucleus</location>
    </subcellularLocation>
</comment>
<feature type="compositionally biased region" description="Polar residues" evidence="9">
    <location>
        <begin position="941"/>
        <end position="966"/>
    </location>
</feature>
<accession>A0A7I4XVZ1</accession>
<feature type="compositionally biased region" description="Polar residues" evidence="9">
    <location>
        <begin position="915"/>
        <end position="928"/>
    </location>
</feature>
<keyword evidence="7" id="KW-0539">Nucleus</keyword>
<keyword evidence="6" id="KW-0238">DNA-binding</keyword>
<dbReference type="SUPFAM" id="SSF57667">
    <property type="entry name" value="beta-beta-alpha zinc fingers"/>
    <property type="match status" value="4"/>
</dbReference>
<keyword evidence="11" id="KW-1185">Reference proteome</keyword>
<name>A0A7I4XVZ1_HAECO</name>
<dbReference type="GO" id="GO:0005634">
    <property type="term" value="C:nucleus"/>
    <property type="evidence" value="ECO:0007669"/>
    <property type="project" value="UniProtKB-SubCell"/>
</dbReference>
<dbReference type="PANTHER" id="PTHR24392:SF56">
    <property type="entry name" value="ZINC FINGER PROTEIN 510"/>
    <property type="match status" value="1"/>
</dbReference>
<dbReference type="Gene3D" id="3.30.160.60">
    <property type="entry name" value="Classic Zinc Finger"/>
    <property type="match status" value="7"/>
</dbReference>
<evidence type="ECO:0000313" key="11">
    <source>
        <dbReference type="Proteomes" id="UP000025227"/>
    </source>
</evidence>
<evidence type="ECO:0000256" key="4">
    <source>
        <dbReference type="ARBA" id="ARBA00022771"/>
    </source>
</evidence>
<dbReference type="OMA" id="EKCSECP"/>
<dbReference type="WBParaSite" id="HCON_00013520-00001">
    <property type="protein sequence ID" value="HCON_00013520-00001"/>
    <property type="gene ID" value="HCON_00013520"/>
</dbReference>
<feature type="domain" description="C2H2-type" evidence="10">
    <location>
        <begin position="890"/>
        <end position="917"/>
    </location>
</feature>
<dbReference type="OrthoDB" id="5815677at2759"/>
<evidence type="ECO:0000256" key="6">
    <source>
        <dbReference type="ARBA" id="ARBA00023125"/>
    </source>
</evidence>
<organism evidence="11 12">
    <name type="scientific">Haemonchus contortus</name>
    <name type="common">Barber pole worm</name>
    <dbReference type="NCBI Taxonomy" id="6289"/>
    <lineage>
        <taxon>Eukaryota</taxon>
        <taxon>Metazoa</taxon>
        <taxon>Ecdysozoa</taxon>
        <taxon>Nematoda</taxon>
        <taxon>Chromadorea</taxon>
        <taxon>Rhabditida</taxon>
        <taxon>Rhabditina</taxon>
        <taxon>Rhabditomorpha</taxon>
        <taxon>Strongyloidea</taxon>
        <taxon>Trichostrongylidae</taxon>
        <taxon>Haemonchus</taxon>
    </lineage>
</organism>
<dbReference type="PROSITE" id="PS00028">
    <property type="entry name" value="ZINC_FINGER_C2H2_1"/>
    <property type="match status" value="3"/>
</dbReference>
<proteinExistence type="predicted"/>
<evidence type="ECO:0000313" key="12">
    <source>
        <dbReference type="WBParaSite" id="HCON_00013520-00001"/>
    </source>
</evidence>
<sequence length="1302" mass="146686">MSSEADSLRRSKRNKFHLDVVSMHLVHPERRRTQPGRLTPSPDLPARRASSLSPSAHESPEPSEEKSRRVRRLPARNASYVFDDSDDDTALPPSPDTHSVELGCDDREEAVKECRRGLEGTNLCVKCPARFETRPGLANHFKLHFGEKRKFACELCDFSATTLKSLRFHRRVHDRYGVGPASLQEPLNSELSIEDLRCETSSSSEICPTSSPPQLSPPAAYSTCLARSNTEPGHLATLTSNPATPPPCRRNAVPVPPMTPPPNLVRVMNTSAVLNRAFHEKPRKCIQCPYKAKTRDRMKNHMIGHQKRTGFQCPFCTFKSESAGFLKRHVEIHGQKPFAWPPIYVGVNTQKRTAGPIEKRVHCRSTMKVLFLRCAQQHPPVGGPMKWPCPMTGCKFSATVVPQHVVHHISSHVPAKYRRLPHHTCLKCGVCFGRAGALRTHRIIRHTRRHHPKALQYFMRERVGFNYVRSFAKPKFEIEPDEKKYEPHNDSSTPVQSMEPRIIKIESEEMLAQAVSILTNGEVEKPKPNEFSCTLCPYKTPTRSNLIRHEAKHQVKDLFQCPHCTFSGRTLEFIEKHRRLHQTIATITSSATNSQIPSTQIQVPSMVLLPVSNVPVSLIPLTKTAPVITVSLGTVPGGQITVPTSTPLPITFASVLQEQTLVKTPVDASACGEQKPKCLPRRSATEPSLRFIGSDGVKRRRCPLCPYVSKFSCDMRSHMEMHTLNARFKCTQCSYSTKRAVSLRSHIALHTEDNAIKAKIGKPINIVVQKVLIGVKRGRGMSGFYCCAHCPFVTKICAELWRHARRHMGESKRFNCSLCSFSSGSLDIMEEHQLLHPEGVAFIRHAADDENPSTLTPSYVELKCDVCPFKTTVYQRMWNHKQKHKKSAKFVCSKCTFSTGSETCLEEHMVVHSEPNSLMDTGTVPSRSESADGIRKLGSDEATTPDSQKASMLEDSGTSTEGALNSSAEVEVKPPCIAARAPLSIKVEPSVVSLMRPTKEVLPVLKRDRQDEDRRQCPDCPFVESDEMIFNLHREMHGGRTRAFACNLCNYSCFAPETLHWHLSLHLPSLSPASAIAQRKRGLNRRAFQASDPIPLGAKHFACTQCSYRTVHEANFVQHRQQHAQHIQQRLVTQMKRAASQQEEDSRRFSKMKRVAKKSDKHHACIRCAFRCDTSVAFSRHLEMHTQNAIFKCRICDYSANTKNIVDFHEQNHHLDQSITQLRRNAILAPDFVRLDVTVSDEERSRIAGQELRCKRCSFHTLEVSLLAKHWEQKHCETKADRDFAADLRMDLVPANSILTTA</sequence>
<keyword evidence="5" id="KW-0862">Zinc</keyword>
<feature type="region of interest" description="Disordered" evidence="9">
    <location>
        <begin position="915"/>
        <end position="966"/>
    </location>
</feature>
<evidence type="ECO:0000259" key="10">
    <source>
        <dbReference type="PROSITE" id="PS50157"/>
    </source>
</evidence>
<protein>
    <submittedName>
        <fullName evidence="12">Zinc finger domain containing protein</fullName>
    </submittedName>
</protein>
<evidence type="ECO:0000256" key="1">
    <source>
        <dbReference type="ARBA" id="ARBA00004123"/>
    </source>
</evidence>